<dbReference type="InterPro" id="IPR000857">
    <property type="entry name" value="MyTH4_dom"/>
</dbReference>
<keyword evidence="4" id="KW-1185">Reference proteome</keyword>
<feature type="domain" description="MyTH4" evidence="3">
    <location>
        <begin position="52"/>
        <end position="207"/>
    </location>
</feature>
<feature type="domain" description="FERM" evidence="2">
    <location>
        <begin position="212"/>
        <end position="529"/>
    </location>
</feature>
<dbReference type="SMART" id="SM00295">
    <property type="entry name" value="B41"/>
    <property type="match status" value="1"/>
</dbReference>
<dbReference type="Gene3D" id="1.25.40.530">
    <property type="entry name" value="MyTH4 domain"/>
    <property type="match status" value="1"/>
</dbReference>
<dbReference type="PANTHER" id="PTHR22692:SF26">
    <property type="entry name" value="SH3 DOMAIN-CONTAINING PROTEIN"/>
    <property type="match status" value="1"/>
</dbReference>
<dbReference type="Gene3D" id="2.30.29.30">
    <property type="entry name" value="Pleckstrin-homology domain (PH domain)/Phosphotyrosine-binding domain (PTB)"/>
    <property type="match status" value="1"/>
</dbReference>
<dbReference type="InterPro" id="IPR038185">
    <property type="entry name" value="MyTH4_dom_sf"/>
</dbReference>
<dbReference type="AlphaFoldDB" id="A0A914YCC1"/>
<dbReference type="InterPro" id="IPR000159">
    <property type="entry name" value="RA_dom"/>
</dbReference>
<dbReference type="Proteomes" id="UP000887577">
    <property type="component" value="Unplaced"/>
</dbReference>
<dbReference type="GO" id="GO:0005856">
    <property type="term" value="C:cytoskeleton"/>
    <property type="evidence" value="ECO:0007669"/>
    <property type="project" value="InterPro"/>
</dbReference>
<evidence type="ECO:0000313" key="5">
    <source>
        <dbReference type="WBParaSite" id="PSU_v2.g15117.t1"/>
    </source>
</evidence>
<dbReference type="PANTHER" id="PTHR22692">
    <property type="entry name" value="MYOSIN VII, XV"/>
    <property type="match status" value="1"/>
</dbReference>
<dbReference type="InterPro" id="IPR019749">
    <property type="entry name" value="Band_41_domain"/>
</dbReference>
<evidence type="ECO:0000313" key="4">
    <source>
        <dbReference type="Proteomes" id="UP000887577"/>
    </source>
</evidence>
<protein>
    <submittedName>
        <fullName evidence="5">MyTH4 domain-containing protein</fullName>
    </submittedName>
</protein>
<comment type="similarity">
    <text evidence="1">Belongs to the TRAFAC class myosin-kinesin ATPase superfamily. Myosin family.</text>
</comment>
<dbReference type="WBParaSite" id="PSU_v2.g15117.t1">
    <property type="protein sequence ID" value="PSU_v2.g15117.t1"/>
    <property type="gene ID" value="PSU_v2.g15117"/>
</dbReference>
<accession>A0A914YCC1</accession>
<dbReference type="PROSITE" id="PS51016">
    <property type="entry name" value="MYTH4"/>
    <property type="match status" value="1"/>
</dbReference>
<evidence type="ECO:0000256" key="1">
    <source>
        <dbReference type="ARBA" id="ARBA00008314"/>
    </source>
</evidence>
<dbReference type="InterPro" id="IPR000299">
    <property type="entry name" value="FERM_domain"/>
</dbReference>
<organism evidence="4 5">
    <name type="scientific">Panagrolaimus superbus</name>
    <dbReference type="NCBI Taxonomy" id="310955"/>
    <lineage>
        <taxon>Eukaryota</taxon>
        <taxon>Metazoa</taxon>
        <taxon>Ecdysozoa</taxon>
        <taxon>Nematoda</taxon>
        <taxon>Chromadorea</taxon>
        <taxon>Rhabditida</taxon>
        <taxon>Tylenchina</taxon>
        <taxon>Panagrolaimomorpha</taxon>
        <taxon>Panagrolaimoidea</taxon>
        <taxon>Panagrolaimidae</taxon>
        <taxon>Panagrolaimus</taxon>
    </lineage>
</organism>
<dbReference type="InterPro" id="IPR011993">
    <property type="entry name" value="PH-like_dom_sf"/>
</dbReference>
<dbReference type="Pfam" id="PF00784">
    <property type="entry name" value="MyTH4"/>
    <property type="match status" value="1"/>
</dbReference>
<name>A0A914YCC1_9BILA</name>
<dbReference type="Pfam" id="PF00788">
    <property type="entry name" value="RA"/>
    <property type="match status" value="1"/>
</dbReference>
<proteinExistence type="inferred from homology"/>
<dbReference type="InterPro" id="IPR051567">
    <property type="entry name" value="Unconventional_Myosin_ATPase"/>
</dbReference>
<evidence type="ECO:0000259" key="3">
    <source>
        <dbReference type="PROSITE" id="PS51016"/>
    </source>
</evidence>
<evidence type="ECO:0000259" key="2">
    <source>
        <dbReference type="PROSITE" id="PS50057"/>
    </source>
</evidence>
<reference evidence="5" key="1">
    <citation type="submission" date="2022-11" db="UniProtKB">
        <authorList>
            <consortium name="WormBaseParasite"/>
        </authorList>
    </citation>
    <scope>IDENTIFICATION</scope>
</reference>
<sequence>MYGGALNNERLTMTEFAMRYFRQPKASDFGSLTLNRKRKEWTWQELTDKVKYTNKPISHSLIRLENNENDKLAVDMFASVMRYMGDLSLKRGQTMTDCVYEILSACHNYPALIDEIYCQVIKQTTTNKSSKTESLLLGWRLFTILTAYFASTPTLQPYLIKYLNEIANDPRRPFNGTASLCLLNYQQTLKFGGRKFILTAAEVEAITSGKNVKRQAFELPGGQKRFISTKTITVAEEVIKELCTEMNVWSDAEQHEFALCYILEKDSTLRVLSNDEYILDITSELETRNEKFILILTRTVWIHPMREDNDLYIDVLFFQVVPNYMAGLLTIMPINNSNQLSAKTLDDAAALAALLFMASTNDPENFNETLVQTIVPRTVLERANLVASNWFDRIKHKLAVFPKHYYGNIARLEFLKFIEKWPLYGSSFYFVNKCKFAEKTFKNPVVAVNKDGVKILASTTMETLWSCKLNDIRSSRKYSINGSGILDVNIVQDNNDKKIPEAKLSIDTDSGSEIARVIGQYVYLNNQKAQYIVNSRNSKQA</sequence>
<dbReference type="PROSITE" id="PS50057">
    <property type="entry name" value="FERM_3"/>
    <property type="match status" value="1"/>
</dbReference>
<dbReference type="SMART" id="SM00139">
    <property type="entry name" value="MyTH4"/>
    <property type="match status" value="1"/>
</dbReference>